<keyword evidence="4" id="KW-0274">FAD</keyword>
<dbReference type="STRING" id="1073089.A0A1L9RTJ0"/>
<proteinExistence type="inferred from homology"/>
<dbReference type="GeneID" id="63746111"/>
<accession>A0A1L9RTJ0</accession>
<dbReference type="EMBL" id="KV878210">
    <property type="protein sequence ID" value="OJJ38271.1"/>
    <property type="molecule type" value="Genomic_DNA"/>
</dbReference>
<sequence length="584" mass="66913">MWNLSRFFSGAPEPPQPTEPKWIVEERSIDEARPIRVVVIGSGISGIIASIRFRQRIPNLDLCVYERNEDIGGTWFENRYPGCACDIPAHTYQATFEPNKEWSTFYAKAPEIHQYWKRVADKYDCNEHVKLKQQVVDAVWNEDQSKWQLQVQDIESGSVYSDKCDVLISATGALNEWRWPQIPGLHDFKGKLMHSARWDENYDYAGKRVAVIGNGSSGIQIVPGMLPNVTHLDHYIRGRTWLSPTFARNHIEERGEELENFSFTPEEIETFKKDHQAYQKFRKEIELELQSVHGATLKGTPEQIGAKEVFLENMKRRLSRKPELVDDLIPSFPPVCRRLTPGPGYLEALTDEKVELITSEIVKVDAEGVITADGKHHPSDVLVCATGFDTSFTPRFPIIGRNGVSLAERWKETPETYLAMAVDGFPNYYISLGPNAALGEGNLLVLIEKELDYFTECVMKMQRDMVRSMCPRKEAVKRFSKYCDQYFSRTVFSEKCRSWYKGGKEDGRVTALWPGSSLHSMKALSHPRWEDFEYEYINDNPSGWLGDGWTENEKNKVINVDYLDDEAIDFPTPSAKYYLQNGSA</sequence>
<keyword evidence="7" id="KW-1185">Reference proteome</keyword>
<protein>
    <recommendedName>
        <fullName evidence="8">Flavin-binding monooxygenase</fullName>
    </recommendedName>
</protein>
<dbReference type="AlphaFoldDB" id="A0A1L9RTJ0"/>
<dbReference type="RefSeq" id="XP_040691947.1">
    <property type="nucleotide sequence ID" value="XM_040830263.1"/>
</dbReference>
<dbReference type="PANTHER" id="PTHR42877">
    <property type="entry name" value="L-ORNITHINE N(5)-MONOOXYGENASE-RELATED"/>
    <property type="match status" value="1"/>
</dbReference>
<keyword evidence="5" id="KW-0560">Oxidoreductase</keyword>
<evidence type="ECO:0000256" key="4">
    <source>
        <dbReference type="ARBA" id="ARBA00022827"/>
    </source>
</evidence>
<dbReference type="Gene3D" id="3.50.50.60">
    <property type="entry name" value="FAD/NAD(P)-binding domain"/>
    <property type="match status" value="2"/>
</dbReference>
<evidence type="ECO:0000313" key="6">
    <source>
        <dbReference type="EMBL" id="OJJ38271.1"/>
    </source>
</evidence>
<dbReference type="InterPro" id="IPR020946">
    <property type="entry name" value="Flavin_mOase-like"/>
</dbReference>
<dbReference type="GO" id="GO:0050660">
    <property type="term" value="F:flavin adenine dinucleotide binding"/>
    <property type="evidence" value="ECO:0007669"/>
    <property type="project" value="InterPro"/>
</dbReference>
<dbReference type="InterPro" id="IPR051209">
    <property type="entry name" value="FAD-bind_Monooxygenase_sf"/>
</dbReference>
<evidence type="ECO:0000256" key="3">
    <source>
        <dbReference type="ARBA" id="ARBA00022630"/>
    </source>
</evidence>
<comment type="cofactor">
    <cofactor evidence="1">
        <name>FAD</name>
        <dbReference type="ChEBI" id="CHEBI:57692"/>
    </cofactor>
</comment>
<evidence type="ECO:0000256" key="5">
    <source>
        <dbReference type="ARBA" id="ARBA00023002"/>
    </source>
</evidence>
<dbReference type="Proteomes" id="UP000184383">
    <property type="component" value="Unassembled WGS sequence"/>
</dbReference>
<dbReference type="GO" id="GO:0050661">
    <property type="term" value="F:NADP binding"/>
    <property type="evidence" value="ECO:0007669"/>
    <property type="project" value="InterPro"/>
</dbReference>
<dbReference type="GO" id="GO:0004499">
    <property type="term" value="F:N,N-dimethylaniline monooxygenase activity"/>
    <property type="evidence" value="ECO:0007669"/>
    <property type="project" value="InterPro"/>
</dbReference>
<reference evidence="7" key="1">
    <citation type="journal article" date="2017" name="Genome Biol.">
        <title>Comparative genomics reveals high biological diversity and specific adaptations in the industrially and medically important fungal genus Aspergillus.</title>
        <authorList>
            <person name="de Vries R.P."/>
            <person name="Riley R."/>
            <person name="Wiebenga A."/>
            <person name="Aguilar-Osorio G."/>
            <person name="Amillis S."/>
            <person name="Uchima C.A."/>
            <person name="Anderluh G."/>
            <person name="Asadollahi M."/>
            <person name="Askin M."/>
            <person name="Barry K."/>
            <person name="Battaglia E."/>
            <person name="Bayram O."/>
            <person name="Benocci T."/>
            <person name="Braus-Stromeyer S.A."/>
            <person name="Caldana C."/>
            <person name="Canovas D."/>
            <person name="Cerqueira G.C."/>
            <person name="Chen F."/>
            <person name="Chen W."/>
            <person name="Choi C."/>
            <person name="Clum A."/>
            <person name="Dos Santos R.A."/>
            <person name="Damasio A.R."/>
            <person name="Diallinas G."/>
            <person name="Emri T."/>
            <person name="Fekete E."/>
            <person name="Flipphi M."/>
            <person name="Freyberg S."/>
            <person name="Gallo A."/>
            <person name="Gournas C."/>
            <person name="Habgood R."/>
            <person name="Hainaut M."/>
            <person name="Harispe M.L."/>
            <person name="Henrissat B."/>
            <person name="Hilden K.S."/>
            <person name="Hope R."/>
            <person name="Hossain A."/>
            <person name="Karabika E."/>
            <person name="Karaffa L."/>
            <person name="Karanyi Z."/>
            <person name="Krasevec N."/>
            <person name="Kuo A."/>
            <person name="Kusch H."/>
            <person name="LaButti K."/>
            <person name="Lagendijk E.L."/>
            <person name="Lapidus A."/>
            <person name="Levasseur A."/>
            <person name="Lindquist E."/>
            <person name="Lipzen A."/>
            <person name="Logrieco A.F."/>
            <person name="MacCabe A."/>
            <person name="Maekelae M.R."/>
            <person name="Malavazi I."/>
            <person name="Melin P."/>
            <person name="Meyer V."/>
            <person name="Mielnichuk N."/>
            <person name="Miskei M."/>
            <person name="Molnar A.P."/>
            <person name="Mule G."/>
            <person name="Ngan C.Y."/>
            <person name="Orejas M."/>
            <person name="Orosz E."/>
            <person name="Ouedraogo J.P."/>
            <person name="Overkamp K.M."/>
            <person name="Park H.-S."/>
            <person name="Perrone G."/>
            <person name="Piumi F."/>
            <person name="Punt P.J."/>
            <person name="Ram A.F."/>
            <person name="Ramon A."/>
            <person name="Rauscher S."/>
            <person name="Record E."/>
            <person name="Riano-Pachon D.M."/>
            <person name="Robert V."/>
            <person name="Roehrig J."/>
            <person name="Ruller R."/>
            <person name="Salamov A."/>
            <person name="Salih N.S."/>
            <person name="Samson R.A."/>
            <person name="Sandor E."/>
            <person name="Sanguinetti M."/>
            <person name="Schuetze T."/>
            <person name="Sepcic K."/>
            <person name="Shelest E."/>
            <person name="Sherlock G."/>
            <person name="Sophianopoulou V."/>
            <person name="Squina F.M."/>
            <person name="Sun H."/>
            <person name="Susca A."/>
            <person name="Todd R.B."/>
            <person name="Tsang A."/>
            <person name="Unkles S.E."/>
            <person name="van de Wiele N."/>
            <person name="van Rossen-Uffink D."/>
            <person name="Oliveira J.V."/>
            <person name="Vesth T.C."/>
            <person name="Visser J."/>
            <person name="Yu J.-H."/>
            <person name="Zhou M."/>
            <person name="Andersen M.R."/>
            <person name="Archer D.B."/>
            <person name="Baker S.E."/>
            <person name="Benoit I."/>
            <person name="Brakhage A.A."/>
            <person name="Braus G.H."/>
            <person name="Fischer R."/>
            <person name="Frisvad J.C."/>
            <person name="Goldman G.H."/>
            <person name="Houbraken J."/>
            <person name="Oakley B."/>
            <person name="Pocsi I."/>
            <person name="Scazzocchio C."/>
            <person name="Seiboth B."/>
            <person name="vanKuyk P.A."/>
            <person name="Wortman J."/>
            <person name="Dyer P.S."/>
            <person name="Grigoriev I.V."/>
        </authorList>
    </citation>
    <scope>NUCLEOTIDE SEQUENCE [LARGE SCALE GENOMIC DNA]</scope>
    <source>
        <strain evidence="7">DTO 134E9</strain>
    </source>
</reference>
<evidence type="ECO:0000256" key="1">
    <source>
        <dbReference type="ARBA" id="ARBA00001974"/>
    </source>
</evidence>
<comment type="similarity">
    <text evidence="2">Belongs to the FAD-binding monooxygenase family.</text>
</comment>
<gene>
    <name evidence="6" type="ORF">ASPWEDRAFT_168191</name>
</gene>
<evidence type="ECO:0008006" key="8">
    <source>
        <dbReference type="Google" id="ProtNLM"/>
    </source>
</evidence>
<dbReference type="SUPFAM" id="SSF51905">
    <property type="entry name" value="FAD/NAD(P)-binding domain"/>
    <property type="match status" value="3"/>
</dbReference>
<evidence type="ECO:0000256" key="2">
    <source>
        <dbReference type="ARBA" id="ARBA00010139"/>
    </source>
</evidence>
<evidence type="ECO:0000313" key="7">
    <source>
        <dbReference type="Proteomes" id="UP000184383"/>
    </source>
</evidence>
<organism evidence="6 7">
    <name type="scientific">Aspergillus wentii DTO 134E9</name>
    <dbReference type="NCBI Taxonomy" id="1073089"/>
    <lineage>
        <taxon>Eukaryota</taxon>
        <taxon>Fungi</taxon>
        <taxon>Dikarya</taxon>
        <taxon>Ascomycota</taxon>
        <taxon>Pezizomycotina</taxon>
        <taxon>Eurotiomycetes</taxon>
        <taxon>Eurotiomycetidae</taxon>
        <taxon>Eurotiales</taxon>
        <taxon>Aspergillaceae</taxon>
        <taxon>Aspergillus</taxon>
        <taxon>Aspergillus subgen. Cremei</taxon>
    </lineage>
</organism>
<dbReference type="VEuPathDB" id="FungiDB:ASPWEDRAFT_168191"/>
<dbReference type="OrthoDB" id="74360at2759"/>
<keyword evidence="3" id="KW-0285">Flavoprotein</keyword>
<name>A0A1L9RTJ0_ASPWE</name>
<dbReference type="PANTHER" id="PTHR42877:SF7">
    <property type="entry name" value="FLAVIN-BINDING MONOOXYGENASE-RELATED"/>
    <property type="match status" value="1"/>
</dbReference>
<dbReference type="Pfam" id="PF00743">
    <property type="entry name" value="FMO-like"/>
    <property type="match status" value="1"/>
</dbReference>
<dbReference type="InterPro" id="IPR036188">
    <property type="entry name" value="FAD/NAD-bd_sf"/>
</dbReference>